<reference evidence="4" key="1">
    <citation type="submission" date="2016-03" db="EMBL/GenBank/DDBJ databases">
        <title>Complete genome sequence of the type strain Actinoalloteichus hymeniacidonis DSM 45092.</title>
        <authorList>
            <person name="Schaffert L."/>
            <person name="Albersmeier A."/>
            <person name="Winkler A."/>
            <person name="Kalinowski J."/>
            <person name="Zotchev S."/>
            <person name="Ruckert C."/>
        </authorList>
    </citation>
    <scope>NUCLEOTIDE SEQUENCE [LARGE SCALE GENOMIC DNA]</scope>
    <source>
        <strain evidence="4">HPA177(T) (DSM 45092(T))</strain>
    </source>
</reference>
<dbReference type="GO" id="GO:0005506">
    <property type="term" value="F:iron ion binding"/>
    <property type="evidence" value="ECO:0007669"/>
    <property type="project" value="InterPro"/>
</dbReference>
<dbReference type="Gene3D" id="1.10.630.10">
    <property type="entry name" value="Cytochrome P450"/>
    <property type="match status" value="1"/>
</dbReference>
<accession>A0AAC9HRH0</accession>
<keyword evidence="4" id="KW-1185">Reference proteome</keyword>
<name>A0AAC9HRH0_9PSEU</name>
<dbReference type="Proteomes" id="UP000095210">
    <property type="component" value="Chromosome"/>
</dbReference>
<evidence type="ECO:0000256" key="1">
    <source>
        <dbReference type="ARBA" id="ARBA00010617"/>
    </source>
</evidence>
<gene>
    <name evidence="3" type="ORF">TL08_17110</name>
</gene>
<dbReference type="InterPro" id="IPR036396">
    <property type="entry name" value="Cyt_P450_sf"/>
</dbReference>
<feature type="region of interest" description="Disordered" evidence="2">
    <location>
        <begin position="1"/>
        <end position="21"/>
    </location>
</feature>
<evidence type="ECO:0000313" key="3">
    <source>
        <dbReference type="EMBL" id="AOS64222.1"/>
    </source>
</evidence>
<dbReference type="CDD" id="cd20623">
    <property type="entry name" value="CYP_unk"/>
    <property type="match status" value="1"/>
</dbReference>
<organism evidence="3 4">
    <name type="scientific">Actinoalloteichus hymeniacidonis</name>
    <dbReference type="NCBI Taxonomy" id="340345"/>
    <lineage>
        <taxon>Bacteria</taxon>
        <taxon>Bacillati</taxon>
        <taxon>Actinomycetota</taxon>
        <taxon>Actinomycetes</taxon>
        <taxon>Pseudonocardiales</taxon>
        <taxon>Pseudonocardiaceae</taxon>
        <taxon>Actinoalloteichus</taxon>
    </lineage>
</organism>
<dbReference type="InterPro" id="IPR002397">
    <property type="entry name" value="Cyt_P450_B"/>
</dbReference>
<dbReference type="AlphaFoldDB" id="A0AAC9HRH0"/>
<evidence type="ECO:0000313" key="4">
    <source>
        <dbReference type="Proteomes" id="UP000095210"/>
    </source>
</evidence>
<dbReference type="PANTHER" id="PTHR46696:SF1">
    <property type="entry name" value="CYTOCHROME P450 YJIB-RELATED"/>
    <property type="match status" value="1"/>
</dbReference>
<dbReference type="RefSeq" id="WP_221312333.1">
    <property type="nucleotide sequence ID" value="NZ_CP014859.1"/>
</dbReference>
<dbReference type="GO" id="GO:0016705">
    <property type="term" value="F:oxidoreductase activity, acting on paired donors, with incorporation or reduction of molecular oxygen"/>
    <property type="evidence" value="ECO:0007669"/>
    <property type="project" value="InterPro"/>
</dbReference>
<dbReference type="KEGG" id="ahm:TL08_17110"/>
<dbReference type="InterPro" id="IPR017972">
    <property type="entry name" value="Cyt_P450_CS"/>
</dbReference>
<dbReference type="PRINTS" id="PR00359">
    <property type="entry name" value="BP450"/>
</dbReference>
<protein>
    <submittedName>
        <fullName evidence="3">Cytochrome P450</fullName>
    </submittedName>
</protein>
<evidence type="ECO:0000256" key="2">
    <source>
        <dbReference type="SAM" id="MobiDB-lite"/>
    </source>
</evidence>
<dbReference type="GO" id="GO:0020037">
    <property type="term" value="F:heme binding"/>
    <property type="evidence" value="ECO:0007669"/>
    <property type="project" value="InterPro"/>
</dbReference>
<comment type="similarity">
    <text evidence="1">Belongs to the cytochrome P450 family.</text>
</comment>
<dbReference type="PANTHER" id="PTHR46696">
    <property type="entry name" value="P450, PUTATIVE (EUROFUNG)-RELATED"/>
    <property type="match status" value="1"/>
</dbReference>
<proteinExistence type="inferred from homology"/>
<dbReference type="PROSITE" id="PS00086">
    <property type="entry name" value="CYTOCHROME_P450"/>
    <property type="match status" value="1"/>
</dbReference>
<dbReference type="GO" id="GO:0004497">
    <property type="term" value="F:monooxygenase activity"/>
    <property type="evidence" value="ECO:0007669"/>
    <property type="project" value="InterPro"/>
</dbReference>
<dbReference type="SUPFAM" id="SSF48264">
    <property type="entry name" value="Cytochrome P450"/>
    <property type="match status" value="1"/>
</dbReference>
<sequence length="465" mass="50364">MTPVEPSEPERGSPSACPVTGGRTPLYGPGFAADPSSVYASLRQYGPIAPVELAPQVPAWLVTGYSTALEILRDPETFHKDSRAWMAAAPPGTPLPGMMTYRPNCLYSGGAEHVRLRGTVTDSLNRVDPNVLREHVERHADELIDAFASRGSADLLDEYAKVLPLLVFKVLFGCPPELGDRMVLTMSKIFDGIDTEQTNADIVNCMLELIALKRSEPQADITSWLLAHTAELNDEEMIHQLVVLMGAGVEPTQNWIANGLRLLLSDDRFAGELSGGAVPVDDALVEVLWSDPPMSNFAITYPVEPVEKAGVRLRPEVPVVISLAAANADPALASHQRTGNRAHLAWSAGPHLCPAQAQARLIASVAIEKLLDRLPDIELAVADHELTWRPGPFHRALTALPVRFPPVSVGVAAAGTNPPVSGFAAPTLSRLPAATSEYVPSQVEQTEQPPRRGRWSFLTRWWRGT</sequence>
<dbReference type="EMBL" id="CP014859">
    <property type="protein sequence ID" value="AOS64222.1"/>
    <property type="molecule type" value="Genomic_DNA"/>
</dbReference>